<dbReference type="EMBL" id="FXXP01000002">
    <property type="protein sequence ID" value="SMX28602.1"/>
    <property type="molecule type" value="Genomic_DNA"/>
</dbReference>
<sequence length="135" mass="14316">MSYAVSGALQTAVYAALQADTTLETLVGDNIFDALPTGTLPQTYVALGPETATEAGDGTDAGAWHEFVISVVTEIAGFLTAKQAAGAISDVLHEAELTLTRGQLVGMWFRKAKATRETGGLRRIDLTFRARVEDN</sequence>
<accession>A0A238JF63</accession>
<gene>
    <name evidence="1" type="ORF">TRP8649_02727</name>
</gene>
<evidence type="ECO:0008006" key="3">
    <source>
        <dbReference type="Google" id="ProtNLM"/>
    </source>
</evidence>
<evidence type="ECO:0000313" key="1">
    <source>
        <dbReference type="EMBL" id="SMX28602.1"/>
    </source>
</evidence>
<dbReference type="InterPro" id="IPR053745">
    <property type="entry name" value="Viral_Tail_Comp_sf"/>
</dbReference>
<organism evidence="1 2">
    <name type="scientific">Pelagimonas phthalicica</name>
    <dbReference type="NCBI Taxonomy" id="1037362"/>
    <lineage>
        <taxon>Bacteria</taxon>
        <taxon>Pseudomonadati</taxon>
        <taxon>Pseudomonadota</taxon>
        <taxon>Alphaproteobacteria</taxon>
        <taxon>Rhodobacterales</taxon>
        <taxon>Roseobacteraceae</taxon>
        <taxon>Pelagimonas</taxon>
    </lineage>
</organism>
<protein>
    <recommendedName>
        <fullName evidence="3">DUF3168 domain-containing protein</fullName>
    </recommendedName>
</protein>
<dbReference type="Proteomes" id="UP000225972">
    <property type="component" value="Unassembled WGS sequence"/>
</dbReference>
<dbReference type="Gene3D" id="3.30.2000.30">
    <property type="match status" value="1"/>
</dbReference>
<evidence type="ECO:0000313" key="2">
    <source>
        <dbReference type="Proteomes" id="UP000225972"/>
    </source>
</evidence>
<dbReference type="RefSeq" id="WP_099246057.1">
    <property type="nucleotide sequence ID" value="NZ_FXXP01000002.1"/>
</dbReference>
<proteinExistence type="predicted"/>
<dbReference type="AlphaFoldDB" id="A0A238JF63"/>
<reference evidence="2" key="1">
    <citation type="submission" date="2017-05" db="EMBL/GenBank/DDBJ databases">
        <authorList>
            <person name="Rodrigo-Torres L."/>
            <person name="Arahal R. D."/>
            <person name="Lucena T."/>
        </authorList>
    </citation>
    <scope>NUCLEOTIDE SEQUENCE [LARGE SCALE GENOMIC DNA]</scope>
    <source>
        <strain evidence="2">CECT 8649</strain>
    </source>
</reference>
<dbReference type="OrthoDB" id="7644395at2"/>
<dbReference type="Pfam" id="PF11367">
    <property type="entry name" value="Tail_completion_gp17"/>
    <property type="match status" value="1"/>
</dbReference>
<keyword evidence="2" id="KW-1185">Reference proteome</keyword>
<name>A0A238JF63_9RHOB</name>
<dbReference type="InterPro" id="IPR021508">
    <property type="entry name" value="Gp17-like"/>
</dbReference>